<dbReference type="FunFam" id="1.20.140.10:FF:000004">
    <property type="entry name" value="Acyl-CoA dehydrogenase FadE25"/>
    <property type="match status" value="1"/>
</dbReference>
<evidence type="ECO:0000256" key="2">
    <source>
        <dbReference type="ARBA" id="ARBA00009347"/>
    </source>
</evidence>
<dbReference type="PROSITE" id="PS00073">
    <property type="entry name" value="ACYL_COA_DH_2"/>
    <property type="match status" value="1"/>
</dbReference>
<evidence type="ECO:0000256" key="7">
    <source>
        <dbReference type="ARBA" id="ARBA00068311"/>
    </source>
</evidence>
<dbReference type="InterPro" id="IPR006091">
    <property type="entry name" value="Acyl-CoA_Oxase/DH_mid-dom"/>
</dbReference>
<dbReference type="GO" id="GO:0050660">
    <property type="term" value="F:flavin adenine dinucleotide binding"/>
    <property type="evidence" value="ECO:0007669"/>
    <property type="project" value="InterPro"/>
</dbReference>
<feature type="domain" description="Acyl-CoA oxidase/dehydrogenase middle" evidence="11">
    <location>
        <begin position="121"/>
        <end position="211"/>
    </location>
</feature>
<dbReference type="Pfam" id="PF02770">
    <property type="entry name" value="Acyl-CoA_dh_M"/>
    <property type="match status" value="1"/>
</dbReference>
<dbReference type="InterPro" id="IPR009075">
    <property type="entry name" value="AcylCo_DH/oxidase_C"/>
</dbReference>
<evidence type="ECO:0000313" key="13">
    <source>
        <dbReference type="EMBL" id="MBI5128305.1"/>
    </source>
</evidence>
<dbReference type="GO" id="GO:0003995">
    <property type="term" value="F:acyl-CoA dehydrogenase activity"/>
    <property type="evidence" value="ECO:0007669"/>
    <property type="project" value="InterPro"/>
</dbReference>
<comment type="similarity">
    <text evidence="2 9">Belongs to the acyl-CoA dehydrogenase family.</text>
</comment>
<dbReference type="InterPro" id="IPR037069">
    <property type="entry name" value="AcylCoA_DH/ox_N_sf"/>
</dbReference>
<keyword evidence="4 9" id="KW-0274">FAD</keyword>
<evidence type="ECO:0000256" key="1">
    <source>
        <dbReference type="ARBA" id="ARBA00001974"/>
    </source>
</evidence>
<evidence type="ECO:0000256" key="9">
    <source>
        <dbReference type="RuleBase" id="RU362125"/>
    </source>
</evidence>
<dbReference type="Gene3D" id="1.20.140.10">
    <property type="entry name" value="Butyryl-CoA Dehydrogenase, subunit A, domain 3"/>
    <property type="match status" value="1"/>
</dbReference>
<dbReference type="Gene3D" id="2.40.110.10">
    <property type="entry name" value="Butyryl-CoA Dehydrogenase, subunit A, domain 2"/>
    <property type="match status" value="1"/>
</dbReference>
<dbReference type="InterPro" id="IPR046373">
    <property type="entry name" value="Acyl-CoA_Oxase/DH_mid-dom_sf"/>
</dbReference>
<dbReference type="Pfam" id="PF02771">
    <property type="entry name" value="Acyl-CoA_dh_N"/>
    <property type="match status" value="1"/>
</dbReference>
<dbReference type="InterPro" id="IPR006089">
    <property type="entry name" value="Acyl-CoA_DH_CS"/>
</dbReference>
<sequence>MRLAEEGNYQDFRNNLRRFVERDVAPHAAAVDREGRPPIEAITAALSLGLPGLPFPERLGGSDGDLFAQVITTEELARGCASASLTITSGWVLEGIVKYGSPEIQELVLPPICRGEMRGAWGLTEPQGGSNLMGARTSAKSDGTDWVLDGTKRFITNAGWADWYLIFARTGEKTFGIFMIHRDDPGIRFGKAEDKMGMRGSPTADVILDGCRVPAGRVVGDPARGGEYIVEMLHNSRLTIAAHALGLAQGSLDEALKYTQERRQFDQTISRFQAVRVMIADMALKVEAARSVLYQAVDYRLRNHPDARRYASLAKVLCSDAAMSVSTDAVQLHGGYGYLKDYPIERMMRDSKITQIWEGTNQIQRLLIAKETYASC</sequence>
<dbReference type="Gene3D" id="1.10.540.10">
    <property type="entry name" value="Acyl-CoA dehydrogenase/oxidase, N-terminal domain"/>
    <property type="match status" value="1"/>
</dbReference>
<accession>A0A933RTH0</accession>
<keyword evidence="9" id="KW-0560">Oxidoreductase</keyword>
<evidence type="ECO:0000313" key="14">
    <source>
        <dbReference type="Proteomes" id="UP000782519"/>
    </source>
</evidence>
<organism evidence="13 14">
    <name type="scientific">Rhodopseudomonas palustris</name>
    <dbReference type="NCBI Taxonomy" id="1076"/>
    <lineage>
        <taxon>Bacteria</taxon>
        <taxon>Pseudomonadati</taxon>
        <taxon>Pseudomonadota</taxon>
        <taxon>Alphaproteobacteria</taxon>
        <taxon>Hyphomicrobiales</taxon>
        <taxon>Nitrobacteraceae</taxon>
        <taxon>Rhodopseudomonas</taxon>
    </lineage>
</organism>
<dbReference type="SUPFAM" id="SSF56645">
    <property type="entry name" value="Acyl-CoA dehydrogenase NM domain-like"/>
    <property type="match status" value="1"/>
</dbReference>
<evidence type="ECO:0000256" key="4">
    <source>
        <dbReference type="ARBA" id="ARBA00022827"/>
    </source>
</evidence>
<dbReference type="PIRSF" id="PIRSF016578">
    <property type="entry name" value="HsaA"/>
    <property type="match status" value="1"/>
</dbReference>
<dbReference type="EC" id="3.13.1.4" evidence="6"/>
<evidence type="ECO:0000259" key="10">
    <source>
        <dbReference type="Pfam" id="PF00441"/>
    </source>
</evidence>
<evidence type="ECO:0000256" key="3">
    <source>
        <dbReference type="ARBA" id="ARBA00022630"/>
    </source>
</evidence>
<feature type="domain" description="Acyl-CoA dehydrogenase/oxidase N-terminal" evidence="12">
    <location>
        <begin position="10"/>
        <end position="116"/>
    </location>
</feature>
<comment type="catalytic activity">
    <reaction evidence="5">
        <text>3-sulfinopropanoyl-CoA + H2O = propanoyl-CoA + sulfite + H(+)</text>
        <dbReference type="Rhea" id="RHEA:41624"/>
        <dbReference type="ChEBI" id="CHEBI:15377"/>
        <dbReference type="ChEBI" id="CHEBI:15378"/>
        <dbReference type="ChEBI" id="CHEBI:17359"/>
        <dbReference type="ChEBI" id="CHEBI:57392"/>
        <dbReference type="ChEBI" id="CHEBI:78349"/>
        <dbReference type="EC" id="3.13.1.4"/>
    </reaction>
    <physiologicalReaction direction="left-to-right" evidence="5">
        <dbReference type="Rhea" id="RHEA:41625"/>
    </physiologicalReaction>
</comment>
<name>A0A933RTH0_RHOPL</name>
<dbReference type="AlphaFoldDB" id="A0A933RTH0"/>
<dbReference type="Pfam" id="PF00441">
    <property type="entry name" value="Acyl-CoA_dh_1"/>
    <property type="match status" value="1"/>
</dbReference>
<dbReference type="PANTHER" id="PTHR43884">
    <property type="entry name" value="ACYL-COA DEHYDROGENASE"/>
    <property type="match status" value="1"/>
</dbReference>
<evidence type="ECO:0000259" key="11">
    <source>
        <dbReference type="Pfam" id="PF02770"/>
    </source>
</evidence>
<dbReference type="InterPro" id="IPR036250">
    <property type="entry name" value="AcylCo_DH-like_C"/>
</dbReference>
<evidence type="ECO:0000256" key="6">
    <source>
        <dbReference type="ARBA" id="ARBA00066461"/>
    </source>
</evidence>
<dbReference type="Proteomes" id="UP000782519">
    <property type="component" value="Unassembled WGS sequence"/>
</dbReference>
<dbReference type="InterPro" id="IPR009100">
    <property type="entry name" value="AcylCoA_DH/oxidase_NM_dom_sf"/>
</dbReference>
<evidence type="ECO:0000256" key="8">
    <source>
        <dbReference type="ARBA" id="ARBA00075603"/>
    </source>
</evidence>
<dbReference type="EMBL" id="JACRJB010000007">
    <property type="protein sequence ID" value="MBI5128305.1"/>
    <property type="molecule type" value="Genomic_DNA"/>
</dbReference>
<protein>
    <recommendedName>
        <fullName evidence="7">3-sulfinopropanoyl-CoA desulfinase</fullName>
        <ecNumber evidence="6">3.13.1.4</ecNumber>
    </recommendedName>
    <alternativeName>
        <fullName evidence="8">3-sulfinopropionyl coenzyme A desulfinase</fullName>
    </alternativeName>
</protein>
<comment type="cofactor">
    <cofactor evidence="1 9">
        <name>FAD</name>
        <dbReference type="ChEBI" id="CHEBI:57692"/>
    </cofactor>
</comment>
<evidence type="ECO:0000259" key="12">
    <source>
        <dbReference type="Pfam" id="PF02771"/>
    </source>
</evidence>
<feature type="domain" description="Acyl-CoA dehydrogenase/oxidase C-terminal" evidence="10">
    <location>
        <begin position="224"/>
        <end position="371"/>
    </location>
</feature>
<dbReference type="PANTHER" id="PTHR43884:SF12">
    <property type="entry name" value="ISOVALERYL-COA DEHYDROGENASE, MITOCHONDRIAL-RELATED"/>
    <property type="match status" value="1"/>
</dbReference>
<dbReference type="SUPFAM" id="SSF47203">
    <property type="entry name" value="Acyl-CoA dehydrogenase C-terminal domain-like"/>
    <property type="match status" value="1"/>
</dbReference>
<comment type="caution">
    <text evidence="13">The sequence shown here is derived from an EMBL/GenBank/DDBJ whole genome shotgun (WGS) entry which is preliminary data.</text>
</comment>
<evidence type="ECO:0000256" key="5">
    <source>
        <dbReference type="ARBA" id="ARBA00052938"/>
    </source>
</evidence>
<gene>
    <name evidence="13" type="ORF">HZA66_02590</name>
</gene>
<proteinExistence type="inferred from homology"/>
<keyword evidence="3 9" id="KW-0285">Flavoprotein</keyword>
<reference evidence="13" key="1">
    <citation type="submission" date="2020-07" db="EMBL/GenBank/DDBJ databases">
        <title>Huge and variable diversity of episymbiotic CPR bacteria and DPANN archaea in groundwater ecosystems.</title>
        <authorList>
            <person name="He C.Y."/>
            <person name="Keren R."/>
            <person name="Whittaker M."/>
            <person name="Farag I.F."/>
            <person name="Doudna J."/>
            <person name="Cate J.H.D."/>
            <person name="Banfield J.F."/>
        </authorList>
    </citation>
    <scope>NUCLEOTIDE SEQUENCE</scope>
    <source>
        <strain evidence="13">NC_groundwater_1818_Pr3_B-0.1um_66_35</strain>
    </source>
</reference>
<dbReference type="InterPro" id="IPR013786">
    <property type="entry name" value="AcylCoA_DH/ox_N"/>
</dbReference>